<dbReference type="EMBL" id="LR796481">
    <property type="protein sequence ID" value="CAB4147280.1"/>
    <property type="molecule type" value="Genomic_DNA"/>
</dbReference>
<protein>
    <submittedName>
        <fullName evidence="2">Uncharacterized protein</fullName>
    </submittedName>
</protein>
<dbReference type="EMBL" id="LR796338">
    <property type="protein sequence ID" value="CAB4137236.1"/>
    <property type="molecule type" value="Genomic_DNA"/>
</dbReference>
<accession>A0A6J5MQE0</accession>
<organism evidence="2">
    <name type="scientific">uncultured Caudovirales phage</name>
    <dbReference type="NCBI Taxonomy" id="2100421"/>
    <lineage>
        <taxon>Viruses</taxon>
        <taxon>Duplodnaviria</taxon>
        <taxon>Heunggongvirae</taxon>
        <taxon>Uroviricota</taxon>
        <taxon>Caudoviricetes</taxon>
        <taxon>Peduoviridae</taxon>
        <taxon>Maltschvirus</taxon>
        <taxon>Maltschvirus maltsch</taxon>
    </lineage>
</organism>
<name>A0A6J5MQE0_9CAUD</name>
<evidence type="ECO:0000313" key="2">
    <source>
        <dbReference type="EMBL" id="CAB4147280.1"/>
    </source>
</evidence>
<reference evidence="2" key="1">
    <citation type="submission" date="2020-04" db="EMBL/GenBank/DDBJ databases">
        <authorList>
            <person name="Chiriac C."/>
            <person name="Salcher M."/>
            <person name="Ghai R."/>
            <person name="Kavagutti S V."/>
        </authorList>
    </citation>
    <scope>NUCLEOTIDE SEQUENCE</scope>
</reference>
<proteinExistence type="predicted"/>
<gene>
    <name evidence="1" type="ORF">UFOVP325_24</name>
    <name evidence="2" type="ORF">UFOVP430_19</name>
</gene>
<evidence type="ECO:0000313" key="1">
    <source>
        <dbReference type="EMBL" id="CAB4137236.1"/>
    </source>
</evidence>
<sequence>MITIELITEMASTIATDEGITLPTDFDADLILRELTTASFGLSNDWDFIHAQGEALVVSIHQQLGL</sequence>